<comment type="subcellular location">
    <subcellularLocation>
        <location evidence="1">Cytoplasm</location>
        <location evidence="1">Cytoskeleton</location>
        <location evidence="1">Cilium axoneme</location>
    </subcellularLocation>
</comment>
<accession>D8UEM6</accession>
<dbReference type="FunCoup" id="D8UEM6">
    <property type="interactions" value="865"/>
</dbReference>
<reference evidence="3 4" key="1">
    <citation type="journal article" date="2010" name="Science">
        <title>Genomic analysis of organismal complexity in the multicellular green alga Volvox carteri.</title>
        <authorList>
            <person name="Prochnik S.E."/>
            <person name="Umen J."/>
            <person name="Nedelcu A.M."/>
            <person name="Hallmann A."/>
            <person name="Miller S.M."/>
            <person name="Nishii I."/>
            <person name="Ferris P."/>
            <person name="Kuo A."/>
            <person name="Mitros T."/>
            <person name="Fritz-Laylin L.K."/>
            <person name="Hellsten U."/>
            <person name="Chapman J."/>
            <person name="Simakov O."/>
            <person name="Rensing S.A."/>
            <person name="Terry A."/>
            <person name="Pangilinan J."/>
            <person name="Kapitonov V."/>
            <person name="Jurka J."/>
            <person name="Salamov A."/>
            <person name="Shapiro H."/>
            <person name="Schmutz J."/>
            <person name="Grimwood J."/>
            <person name="Lindquist E."/>
            <person name="Lucas S."/>
            <person name="Grigoriev I.V."/>
            <person name="Schmitt R."/>
            <person name="Kirk D."/>
            <person name="Rokhsar D.S."/>
        </authorList>
    </citation>
    <scope>NUCLEOTIDE SEQUENCE [LARGE SCALE GENOMIC DNA]</scope>
    <source>
        <strain evidence="4">f. Nagariensis / Eve</strain>
    </source>
</reference>
<organism evidence="4">
    <name type="scientific">Volvox carteri f. nagariensis</name>
    <dbReference type="NCBI Taxonomy" id="3068"/>
    <lineage>
        <taxon>Eukaryota</taxon>
        <taxon>Viridiplantae</taxon>
        <taxon>Chlorophyta</taxon>
        <taxon>core chlorophytes</taxon>
        <taxon>Chlorophyceae</taxon>
        <taxon>CS clade</taxon>
        <taxon>Chlamydomonadales</taxon>
        <taxon>Volvocaceae</taxon>
        <taxon>Volvox</taxon>
    </lineage>
</organism>
<dbReference type="STRING" id="3068.D8UEM6"/>
<dbReference type="InterPro" id="IPR001611">
    <property type="entry name" value="Leu-rich_rpt"/>
</dbReference>
<dbReference type="Proteomes" id="UP000001058">
    <property type="component" value="Unassembled WGS sequence"/>
</dbReference>
<dbReference type="SMART" id="SM00368">
    <property type="entry name" value="LRR_RI"/>
    <property type="match status" value="8"/>
</dbReference>
<proteinExistence type="predicted"/>
<dbReference type="Pfam" id="PF00560">
    <property type="entry name" value="LRR_1"/>
    <property type="match status" value="1"/>
</dbReference>
<dbReference type="GeneID" id="9622880"/>
<dbReference type="KEGG" id="vcn:VOLCADRAFT_107530"/>
<evidence type="ECO:0000256" key="1">
    <source>
        <dbReference type="ARBA" id="ARBA00004430"/>
    </source>
</evidence>
<dbReference type="PANTHER" id="PTHR46761">
    <property type="entry name" value="RAN GTPASE-ACTIVATING PROTEIN 1"/>
    <property type="match status" value="1"/>
</dbReference>
<dbReference type="Gene3D" id="3.80.10.10">
    <property type="entry name" value="Ribonuclease Inhibitor"/>
    <property type="match status" value="2"/>
</dbReference>
<dbReference type="PANTHER" id="PTHR46761:SF2">
    <property type="entry name" value="RAN GTPASE-ACTIVATING PROTEIN 1"/>
    <property type="match status" value="1"/>
</dbReference>
<dbReference type="InParanoid" id="D8UEM6"/>
<dbReference type="EMBL" id="GL378390">
    <property type="protein sequence ID" value="EFJ41793.1"/>
    <property type="molecule type" value="Genomic_DNA"/>
</dbReference>
<dbReference type="GO" id="GO:0005096">
    <property type="term" value="F:GTPase activator activity"/>
    <property type="evidence" value="ECO:0007669"/>
    <property type="project" value="InterPro"/>
</dbReference>
<feature type="region of interest" description="Disordered" evidence="2">
    <location>
        <begin position="424"/>
        <end position="458"/>
    </location>
</feature>
<dbReference type="AlphaFoldDB" id="D8UEM6"/>
<feature type="compositionally biased region" description="Acidic residues" evidence="2">
    <location>
        <begin position="435"/>
        <end position="453"/>
    </location>
</feature>
<protein>
    <recommendedName>
        <fullName evidence="5">WPP domain-containing protein</fullName>
    </recommendedName>
</protein>
<evidence type="ECO:0000256" key="2">
    <source>
        <dbReference type="SAM" id="MobiDB-lite"/>
    </source>
</evidence>
<keyword evidence="4" id="KW-1185">Reference proteome</keyword>
<name>D8UEM6_VOLCA</name>
<dbReference type="eggNOG" id="KOG1909">
    <property type="taxonomic scope" value="Eukaryota"/>
</dbReference>
<dbReference type="InterPro" id="IPR032675">
    <property type="entry name" value="LRR_dom_sf"/>
</dbReference>
<dbReference type="SUPFAM" id="SSF52047">
    <property type="entry name" value="RNI-like"/>
    <property type="match status" value="1"/>
</dbReference>
<evidence type="ECO:0000313" key="4">
    <source>
        <dbReference type="Proteomes" id="UP000001058"/>
    </source>
</evidence>
<dbReference type="Pfam" id="PF13516">
    <property type="entry name" value="LRR_6"/>
    <property type="match status" value="3"/>
</dbReference>
<evidence type="ECO:0008006" key="5">
    <source>
        <dbReference type="Google" id="ProtNLM"/>
    </source>
</evidence>
<dbReference type="GO" id="GO:0005930">
    <property type="term" value="C:axoneme"/>
    <property type="evidence" value="ECO:0007669"/>
    <property type="project" value="UniProtKB-SubCell"/>
</dbReference>
<evidence type="ECO:0000313" key="3">
    <source>
        <dbReference type="EMBL" id="EFJ41793.1"/>
    </source>
</evidence>
<dbReference type="InterPro" id="IPR045203">
    <property type="entry name" value="RanGAP1/2"/>
</dbReference>
<gene>
    <name evidence="3" type="ORF">VOLCADRAFT_107530</name>
</gene>
<sequence>MLLAQVQVAAVAAAAIEKKAYTAAEVAARTTTGDRPAAETTSAYARKLGELAIQVVKDGGKVDGAAAGTAAAGASEVVDFLDLVGSRDFLTAEAAEAVLAPMLAPGSSVNRIRFSTKSFGRDAAAVAARALQAVSCSLLEADISDVIAGRPEDEALDVLRVLSSALSSAPRLTALNLSDNALGEKGVRACEAVLAGKAPLESLSLQNVGLSVHACRATSELLADPSRLRRLQLFNNMSGDEGAGHIAGLLSRAPQLEDLRFASSRVGPAGGVALAKSLMAGARLVRLDLSDNPLTSEVVPELAKALAAQPTLRALNLNDTSLGPDGVTEAVAALVVAHASSLRLLNLRENELGDRGALFLSRALGALAEPQTVDLVGNQIRRAGAVAVARALVSKSSLELLALDENTISDDGLDELRGVMEGAGKSAALGPLDNNMEEDEEEEEEEEEGEGGADDFGLSEALARSGIA</sequence>
<dbReference type="OrthoDB" id="120976at2759"/>
<dbReference type="RefSeq" id="XP_002957139.1">
    <property type="nucleotide sequence ID" value="XM_002957093.1"/>
</dbReference>